<dbReference type="Gene3D" id="3.40.190.10">
    <property type="entry name" value="Periplasmic binding protein-like II"/>
    <property type="match status" value="1"/>
</dbReference>
<evidence type="ECO:0000256" key="3">
    <source>
        <dbReference type="ARBA" id="ARBA00022448"/>
    </source>
</evidence>
<sequence length="548" mass="61733">MNKWGKVTFMLGVVVLILGGCSTGKSQDGSENNNASNKRQTIAVSLPEQLSTLDTTQTTDKVTFTVAQHIFEGLYRLDENSKEVPGLAESVDISDDGKTYTFHLRDGIKWSDGTPITADDFEFSWKRLVNPDTMGPNAYWLDNVENSLDIRNGEKDIDTMGIEAVDDQTFEVQLIDPQPSFLSVVSITWLAPQNEKYVNKKEDNYAASSDDMIYSGPFILENWDRSSDTWELKPNPEYYDRDAVKLDEVDGSTVKEETTGINLFESGDLDLTSISGQFVQQYKNDDALVSRQEVANQFLDFNKKANDELANVHLRKAFALAIDKENLVKSVLDDGSKPLNGLIPAGLYKNSETKEDFRDYSGSYNEYDLSAAKKEWEKAQEELGDSVELDLLVGDLDNSKKVAEYIQSQLEENLEGLSINVTPQPPNNVNESRTNKDYELSLSGWIAGSSDMNSYFNLYRPGSSYNYGEYENKEYGELTEKAVTEDANDENKMFEDYKEAENILLTKDAAQVPIYQSAANYLVNPDIKGIIYHSYGDFFYLREATVEE</sequence>
<dbReference type="CDD" id="cd08504">
    <property type="entry name" value="PBP2_OppA"/>
    <property type="match status" value="1"/>
</dbReference>
<gene>
    <name evidence="6" type="ORF">GCM10019998_02930</name>
</gene>
<evidence type="ECO:0000313" key="6">
    <source>
        <dbReference type="EMBL" id="GAA3010242.1"/>
    </source>
</evidence>
<keyword evidence="3" id="KW-0813">Transport</keyword>
<accession>A0ABN3XZF6</accession>
<dbReference type="SUPFAM" id="SSF53850">
    <property type="entry name" value="Periplasmic binding protein-like II"/>
    <property type="match status" value="1"/>
</dbReference>
<dbReference type="Gene3D" id="3.10.105.10">
    <property type="entry name" value="Dipeptide-binding Protein, Domain 3"/>
    <property type="match status" value="1"/>
</dbReference>
<dbReference type="PANTHER" id="PTHR30290">
    <property type="entry name" value="PERIPLASMIC BINDING COMPONENT OF ABC TRANSPORTER"/>
    <property type="match status" value="1"/>
</dbReference>
<dbReference type="InterPro" id="IPR023765">
    <property type="entry name" value="SBP_5_CS"/>
</dbReference>
<evidence type="ECO:0000256" key="2">
    <source>
        <dbReference type="ARBA" id="ARBA00005695"/>
    </source>
</evidence>
<keyword evidence="7" id="KW-1185">Reference proteome</keyword>
<comment type="caution">
    <text evidence="6">The sequence shown here is derived from an EMBL/GenBank/DDBJ whole genome shotgun (WGS) entry which is preliminary data.</text>
</comment>
<organism evidence="6 7">
    <name type="scientific">Tetragenococcus solitarius</name>
    <dbReference type="NCBI Taxonomy" id="71453"/>
    <lineage>
        <taxon>Bacteria</taxon>
        <taxon>Bacillati</taxon>
        <taxon>Bacillota</taxon>
        <taxon>Bacilli</taxon>
        <taxon>Lactobacillales</taxon>
        <taxon>Enterococcaceae</taxon>
        <taxon>Tetragenococcus</taxon>
    </lineage>
</organism>
<feature type="domain" description="Solute-binding protein family 5" evidence="5">
    <location>
        <begin position="84"/>
        <end position="463"/>
    </location>
</feature>
<evidence type="ECO:0000313" key="7">
    <source>
        <dbReference type="Proteomes" id="UP001501577"/>
    </source>
</evidence>
<comment type="similarity">
    <text evidence="2">Belongs to the bacterial solute-binding protein 5 family.</text>
</comment>
<dbReference type="Proteomes" id="UP001501577">
    <property type="component" value="Unassembled WGS sequence"/>
</dbReference>
<dbReference type="InterPro" id="IPR039424">
    <property type="entry name" value="SBP_5"/>
</dbReference>
<dbReference type="EMBL" id="BAAAXQ010000007">
    <property type="protein sequence ID" value="GAA3010242.1"/>
    <property type="molecule type" value="Genomic_DNA"/>
</dbReference>
<evidence type="ECO:0000259" key="5">
    <source>
        <dbReference type="Pfam" id="PF00496"/>
    </source>
</evidence>
<dbReference type="PROSITE" id="PS01040">
    <property type="entry name" value="SBP_BACTERIAL_5"/>
    <property type="match status" value="1"/>
</dbReference>
<name>A0ABN3XZF6_9ENTE</name>
<dbReference type="PANTHER" id="PTHR30290:SF10">
    <property type="entry name" value="PERIPLASMIC OLIGOPEPTIDE-BINDING PROTEIN-RELATED"/>
    <property type="match status" value="1"/>
</dbReference>
<dbReference type="InterPro" id="IPR000914">
    <property type="entry name" value="SBP_5_dom"/>
</dbReference>
<proteinExistence type="inferred from homology"/>
<dbReference type="Pfam" id="PF00496">
    <property type="entry name" value="SBP_bac_5"/>
    <property type="match status" value="1"/>
</dbReference>
<evidence type="ECO:0000256" key="1">
    <source>
        <dbReference type="ARBA" id="ARBA00004193"/>
    </source>
</evidence>
<reference evidence="6 7" key="1">
    <citation type="journal article" date="2019" name="Int. J. Syst. Evol. Microbiol.">
        <title>The Global Catalogue of Microorganisms (GCM) 10K type strain sequencing project: providing services to taxonomists for standard genome sequencing and annotation.</title>
        <authorList>
            <consortium name="The Broad Institute Genomics Platform"/>
            <consortium name="The Broad Institute Genome Sequencing Center for Infectious Disease"/>
            <person name="Wu L."/>
            <person name="Ma J."/>
        </authorList>
    </citation>
    <scope>NUCLEOTIDE SEQUENCE [LARGE SCALE GENOMIC DNA]</scope>
    <source>
        <strain evidence="6 7">JCM 8736</strain>
    </source>
</reference>
<dbReference type="InterPro" id="IPR030678">
    <property type="entry name" value="Peptide/Ni-bd"/>
</dbReference>
<protein>
    <submittedName>
        <fullName evidence="6">Peptide ABC transporter substrate-binding protein</fullName>
    </submittedName>
</protein>
<dbReference type="PROSITE" id="PS51257">
    <property type="entry name" value="PROKAR_LIPOPROTEIN"/>
    <property type="match status" value="1"/>
</dbReference>
<dbReference type="Gene3D" id="3.90.76.10">
    <property type="entry name" value="Dipeptide-binding Protein, Domain 1"/>
    <property type="match status" value="1"/>
</dbReference>
<keyword evidence="4" id="KW-0732">Signal</keyword>
<evidence type="ECO:0000256" key="4">
    <source>
        <dbReference type="ARBA" id="ARBA00022729"/>
    </source>
</evidence>
<dbReference type="PIRSF" id="PIRSF002741">
    <property type="entry name" value="MppA"/>
    <property type="match status" value="1"/>
</dbReference>
<comment type="subcellular location">
    <subcellularLocation>
        <location evidence="1">Cell membrane</location>
        <topology evidence="1">Lipid-anchor</topology>
    </subcellularLocation>
</comment>